<evidence type="ECO:0008006" key="5">
    <source>
        <dbReference type="Google" id="ProtNLM"/>
    </source>
</evidence>
<feature type="region of interest" description="Disordered" evidence="1">
    <location>
        <begin position="116"/>
        <end position="154"/>
    </location>
</feature>
<protein>
    <recommendedName>
        <fullName evidence="5">Lipoprotein</fullName>
    </recommendedName>
</protein>
<dbReference type="AlphaFoldDB" id="A0A2L0F636"/>
<reference evidence="3 4" key="1">
    <citation type="submission" date="2015-09" db="EMBL/GenBank/DDBJ databases">
        <title>Sorangium comparison.</title>
        <authorList>
            <person name="Zaburannyi N."/>
            <person name="Bunk B."/>
            <person name="Overmann J."/>
            <person name="Mueller R."/>
        </authorList>
    </citation>
    <scope>NUCLEOTIDE SEQUENCE [LARGE SCALE GENOMIC DNA]</scope>
    <source>
        <strain evidence="3 4">So ce26</strain>
    </source>
</reference>
<feature type="chain" id="PRO_5014739781" description="Lipoprotein" evidence="2">
    <location>
        <begin position="28"/>
        <end position="223"/>
    </location>
</feature>
<evidence type="ECO:0000313" key="4">
    <source>
        <dbReference type="Proteomes" id="UP000238348"/>
    </source>
</evidence>
<dbReference type="PROSITE" id="PS51257">
    <property type="entry name" value="PROKAR_LIPOPROTEIN"/>
    <property type="match status" value="1"/>
</dbReference>
<name>A0A2L0F636_SORCE</name>
<sequence>MKFPRPFFSGAHSALGVLALGALSGCASYVSDYVPPADGRARPVFRGGEVVMEVGGGDTPECLTGGEEGPDGAAPPPPPSASSSRVSVRGGFWVPVYYGPPIVVVRRGVAPPRPHIHRAPGSVVRVPASPSKGGSAGTGGSATPRGSGARGSGGGSEAVAVVLVSAAVLALAALPAVAVGLSFGRTEAEEETALTLDRVNAYNDLTRTPGSQCAAATAGRLSP</sequence>
<evidence type="ECO:0000313" key="3">
    <source>
        <dbReference type="EMBL" id="AUX46961.1"/>
    </source>
</evidence>
<dbReference type="EMBL" id="CP012673">
    <property type="protein sequence ID" value="AUX46961.1"/>
    <property type="molecule type" value="Genomic_DNA"/>
</dbReference>
<keyword evidence="2" id="KW-0732">Signal</keyword>
<accession>A0A2L0F636</accession>
<gene>
    <name evidence="3" type="ORF">SOCE26_084710</name>
</gene>
<organism evidence="3 4">
    <name type="scientific">Sorangium cellulosum</name>
    <name type="common">Polyangium cellulosum</name>
    <dbReference type="NCBI Taxonomy" id="56"/>
    <lineage>
        <taxon>Bacteria</taxon>
        <taxon>Pseudomonadati</taxon>
        <taxon>Myxococcota</taxon>
        <taxon>Polyangia</taxon>
        <taxon>Polyangiales</taxon>
        <taxon>Polyangiaceae</taxon>
        <taxon>Sorangium</taxon>
    </lineage>
</organism>
<proteinExistence type="predicted"/>
<dbReference type="RefSeq" id="WP_159397813.1">
    <property type="nucleotide sequence ID" value="NZ_CP012673.1"/>
</dbReference>
<evidence type="ECO:0000256" key="1">
    <source>
        <dbReference type="SAM" id="MobiDB-lite"/>
    </source>
</evidence>
<feature type="region of interest" description="Disordered" evidence="1">
    <location>
        <begin position="55"/>
        <end position="85"/>
    </location>
</feature>
<evidence type="ECO:0000256" key="2">
    <source>
        <dbReference type="SAM" id="SignalP"/>
    </source>
</evidence>
<feature type="signal peptide" evidence="2">
    <location>
        <begin position="1"/>
        <end position="27"/>
    </location>
</feature>
<dbReference type="Proteomes" id="UP000238348">
    <property type="component" value="Chromosome"/>
</dbReference>